<name>A0A2W1L589_9BACL</name>
<keyword evidence="11" id="KW-1185">Reference proteome</keyword>
<dbReference type="InterPro" id="IPR003660">
    <property type="entry name" value="HAMP_dom"/>
</dbReference>
<evidence type="ECO:0000313" key="10">
    <source>
        <dbReference type="EMBL" id="PZD94093.1"/>
    </source>
</evidence>
<dbReference type="PANTHER" id="PTHR32089">
    <property type="entry name" value="METHYL-ACCEPTING CHEMOTAXIS PROTEIN MCPB"/>
    <property type="match status" value="1"/>
</dbReference>
<dbReference type="CDD" id="cd06225">
    <property type="entry name" value="HAMP"/>
    <property type="match status" value="1"/>
</dbReference>
<dbReference type="SMART" id="SM00304">
    <property type="entry name" value="HAMP"/>
    <property type="match status" value="1"/>
</dbReference>
<keyword evidence="4 6" id="KW-0807">Transducer</keyword>
<dbReference type="SUPFAM" id="SSF103190">
    <property type="entry name" value="Sensory domain-like"/>
    <property type="match status" value="1"/>
</dbReference>
<dbReference type="GO" id="GO:0005886">
    <property type="term" value="C:plasma membrane"/>
    <property type="evidence" value="ECO:0007669"/>
    <property type="project" value="UniProtKB-SubCell"/>
</dbReference>
<dbReference type="Gene3D" id="1.10.8.500">
    <property type="entry name" value="HAMP domain in histidine kinase"/>
    <property type="match status" value="1"/>
</dbReference>
<proteinExistence type="inferred from homology"/>
<reference evidence="10 11" key="1">
    <citation type="submission" date="2018-06" db="EMBL/GenBank/DDBJ databases">
        <title>Paenibacillus imtechensis sp. nov.</title>
        <authorList>
            <person name="Pinnaka A.K."/>
            <person name="Singh H."/>
            <person name="Kaur M."/>
        </authorList>
    </citation>
    <scope>NUCLEOTIDE SEQUENCE [LARGE SCALE GENOMIC DNA]</scope>
    <source>
        <strain evidence="10 11">SMB1</strain>
    </source>
</reference>
<feature type="domain" description="HAMP" evidence="9">
    <location>
        <begin position="224"/>
        <end position="276"/>
    </location>
</feature>
<comment type="similarity">
    <text evidence="5">Belongs to the methyl-accepting chemotaxis (MCP) protein family.</text>
</comment>
<organism evidence="10 11">
    <name type="scientific">Paenibacillus sambharensis</name>
    <dbReference type="NCBI Taxonomy" id="1803190"/>
    <lineage>
        <taxon>Bacteria</taxon>
        <taxon>Bacillati</taxon>
        <taxon>Bacillota</taxon>
        <taxon>Bacilli</taxon>
        <taxon>Bacillales</taxon>
        <taxon>Paenibacillaceae</taxon>
        <taxon>Paenibacillus</taxon>
    </lineage>
</organism>
<protein>
    <submittedName>
        <fullName evidence="10">Methyl-accepting chemotaxis protein</fullName>
    </submittedName>
</protein>
<dbReference type="GO" id="GO:0006935">
    <property type="term" value="P:chemotaxis"/>
    <property type="evidence" value="ECO:0007669"/>
    <property type="project" value="InterPro"/>
</dbReference>
<dbReference type="Gene3D" id="1.10.287.950">
    <property type="entry name" value="Methyl-accepting chemotaxis protein"/>
    <property type="match status" value="1"/>
</dbReference>
<feature type="domain" description="Methyl-accepting transducer" evidence="8">
    <location>
        <begin position="295"/>
        <end position="552"/>
    </location>
</feature>
<dbReference type="Pfam" id="PF00015">
    <property type="entry name" value="MCPsignal"/>
    <property type="match status" value="1"/>
</dbReference>
<dbReference type="PROSITE" id="PS50885">
    <property type="entry name" value="HAMP"/>
    <property type="match status" value="1"/>
</dbReference>
<dbReference type="InterPro" id="IPR004089">
    <property type="entry name" value="MCPsignal_dom"/>
</dbReference>
<evidence type="ECO:0000256" key="1">
    <source>
        <dbReference type="ARBA" id="ARBA00004236"/>
    </source>
</evidence>
<evidence type="ECO:0000256" key="5">
    <source>
        <dbReference type="ARBA" id="ARBA00029447"/>
    </source>
</evidence>
<dbReference type="RefSeq" id="WP_111148440.1">
    <property type="nucleotide sequence ID" value="NZ_QKRB01000054.1"/>
</dbReference>
<dbReference type="AlphaFoldDB" id="A0A2W1L589"/>
<accession>A0A2W1L589</accession>
<dbReference type="InterPro" id="IPR029151">
    <property type="entry name" value="Sensor-like_sf"/>
</dbReference>
<dbReference type="EMBL" id="QKRB01000054">
    <property type="protein sequence ID" value="PZD94093.1"/>
    <property type="molecule type" value="Genomic_DNA"/>
</dbReference>
<evidence type="ECO:0000256" key="4">
    <source>
        <dbReference type="ARBA" id="ARBA00023224"/>
    </source>
</evidence>
<keyword evidence="2" id="KW-1003">Cell membrane</keyword>
<keyword evidence="3 7" id="KW-0472">Membrane</keyword>
<dbReference type="Pfam" id="PF00672">
    <property type="entry name" value="HAMP"/>
    <property type="match status" value="1"/>
</dbReference>
<dbReference type="GO" id="GO:0004888">
    <property type="term" value="F:transmembrane signaling receptor activity"/>
    <property type="evidence" value="ECO:0007669"/>
    <property type="project" value="InterPro"/>
</dbReference>
<keyword evidence="7" id="KW-0812">Transmembrane</keyword>
<comment type="subcellular location">
    <subcellularLocation>
        <location evidence="1">Cell membrane</location>
    </subcellularLocation>
</comment>
<dbReference type="PANTHER" id="PTHR32089:SF112">
    <property type="entry name" value="LYSOZYME-LIKE PROTEIN-RELATED"/>
    <property type="match status" value="1"/>
</dbReference>
<comment type="caution">
    <text evidence="10">The sequence shown here is derived from an EMBL/GenBank/DDBJ whole genome shotgun (WGS) entry which is preliminary data.</text>
</comment>
<dbReference type="SMART" id="SM00283">
    <property type="entry name" value="MA"/>
    <property type="match status" value="1"/>
</dbReference>
<evidence type="ECO:0000259" key="8">
    <source>
        <dbReference type="PROSITE" id="PS50111"/>
    </source>
</evidence>
<evidence type="ECO:0000256" key="6">
    <source>
        <dbReference type="PROSITE-ProRule" id="PRU00284"/>
    </source>
</evidence>
<evidence type="ECO:0000256" key="3">
    <source>
        <dbReference type="ARBA" id="ARBA00023136"/>
    </source>
</evidence>
<evidence type="ECO:0000256" key="2">
    <source>
        <dbReference type="ARBA" id="ARBA00022475"/>
    </source>
</evidence>
<sequence length="581" mass="63188">MKRKPTTKQTSGKGKIGITRSLTGKILFCILLILLMACSAFAISGTLINKELSGKLLEQFDRRLETNITIAQQSLRQVPLYNVPIQAHNDARYNAIKKVLESLQETHGLESVYILSNHSGTERIDVLTGLPEDFGTAYEFTPEMHEAMQNDTATTSDVYSDEFGTHKSVFAPMKNVQGEAYGILGIDLDASAIPEAAKQVQFTTILITVIVAVLGIGIALILGRIVTRPIRILMDATEKVAAGDLSETFEMKRKDELGRLAASFKVMGHNLQGLIHQIASMSQEMSATSRMLHHNAQGTSESSDEVAQSMNKLSDGLTHIVDSISSSTSTISDIDSELAVVTAEVGSMREISHQVKGQSEEGQKLVEQTLQQMETIRDVMLHSREAAQKLGDRSREIGEIIGIISGISQQTNLLALNAAIEAARVGEQGKGFAVVAGEVRKLAEQSAEAALSITELISSTQENSNLVIERVAEGYQAVEQGHGWITGTYANFREIQNGIMNYSERTDHLLETLVGFERSFAKIADAMQQISGVTQEQAAGFEEVAAASEEQSASVQEVTGTIGRLSELSEELQKSIDKFKI</sequence>
<dbReference type="OrthoDB" id="369835at2"/>
<feature type="transmembrane region" description="Helical" evidence="7">
    <location>
        <begin position="202"/>
        <end position="222"/>
    </location>
</feature>
<dbReference type="PRINTS" id="PR00260">
    <property type="entry name" value="CHEMTRNSDUCR"/>
</dbReference>
<evidence type="ECO:0000256" key="7">
    <source>
        <dbReference type="SAM" id="Phobius"/>
    </source>
</evidence>
<dbReference type="PROSITE" id="PS50111">
    <property type="entry name" value="CHEMOTAXIS_TRANSDUC_2"/>
    <property type="match status" value="1"/>
</dbReference>
<dbReference type="InterPro" id="IPR004090">
    <property type="entry name" value="Chemotax_Me-accpt_rcpt"/>
</dbReference>
<dbReference type="GO" id="GO:0007165">
    <property type="term" value="P:signal transduction"/>
    <property type="evidence" value="ECO:0007669"/>
    <property type="project" value="UniProtKB-KW"/>
</dbReference>
<evidence type="ECO:0000259" key="9">
    <source>
        <dbReference type="PROSITE" id="PS50885"/>
    </source>
</evidence>
<keyword evidence="7" id="KW-1133">Transmembrane helix</keyword>
<dbReference type="SUPFAM" id="SSF58104">
    <property type="entry name" value="Methyl-accepting chemotaxis protein (MCP) signaling domain"/>
    <property type="match status" value="1"/>
</dbReference>
<dbReference type="Proteomes" id="UP000249522">
    <property type="component" value="Unassembled WGS sequence"/>
</dbReference>
<gene>
    <name evidence="10" type="ORF">DNH61_19230</name>
</gene>
<evidence type="ECO:0000313" key="11">
    <source>
        <dbReference type="Proteomes" id="UP000249522"/>
    </source>
</evidence>